<dbReference type="Proteomes" id="UP000800097">
    <property type="component" value="Unassembled WGS sequence"/>
</dbReference>
<gene>
    <name evidence="2" type="ORF">EI97DRAFT_38002</name>
</gene>
<evidence type="ECO:0000313" key="2">
    <source>
        <dbReference type="EMBL" id="KAF2276389.1"/>
    </source>
</evidence>
<keyword evidence="3" id="KW-1185">Reference proteome</keyword>
<name>A0A6A6JN90_WESOR</name>
<protein>
    <submittedName>
        <fullName evidence="2">Uncharacterized protein</fullName>
    </submittedName>
</protein>
<feature type="transmembrane region" description="Helical" evidence="1">
    <location>
        <begin position="95"/>
        <end position="113"/>
    </location>
</feature>
<accession>A0A6A6JN90</accession>
<sequence length="156" mass="17945">MWLQGRRRQYSTNHYSILLRKHLVTSSSRDILLLEAAKKARALQRGSSMENNKHRSRSMTSAGQRTLVDLWLQERWHISVDSLYRRIFQEQTDRFLLVLTLCMQTVCIFAGLLCRSKLCTLVTMQFDLPCITASSAVSFPPHQSRNLFSVPVSIGS</sequence>
<evidence type="ECO:0000313" key="3">
    <source>
        <dbReference type="Proteomes" id="UP000800097"/>
    </source>
</evidence>
<dbReference type="EMBL" id="ML986493">
    <property type="protein sequence ID" value="KAF2276389.1"/>
    <property type="molecule type" value="Genomic_DNA"/>
</dbReference>
<keyword evidence="1" id="KW-0812">Transmembrane</keyword>
<reference evidence="2" key="1">
    <citation type="journal article" date="2020" name="Stud. Mycol.">
        <title>101 Dothideomycetes genomes: a test case for predicting lifestyles and emergence of pathogens.</title>
        <authorList>
            <person name="Haridas S."/>
            <person name="Albert R."/>
            <person name="Binder M."/>
            <person name="Bloem J."/>
            <person name="Labutti K."/>
            <person name="Salamov A."/>
            <person name="Andreopoulos B."/>
            <person name="Baker S."/>
            <person name="Barry K."/>
            <person name="Bills G."/>
            <person name="Bluhm B."/>
            <person name="Cannon C."/>
            <person name="Castanera R."/>
            <person name="Culley D."/>
            <person name="Daum C."/>
            <person name="Ezra D."/>
            <person name="Gonzalez J."/>
            <person name="Henrissat B."/>
            <person name="Kuo A."/>
            <person name="Liang C."/>
            <person name="Lipzen A."/>
            <person name="Lutzoni F."/>
            <person name="Magnuson J."/>
            <person name="Mondo S."/>
            <person name="Nolan M."/>
            <person name="Ohm R."/>
            <person name="Pangilinan J."/>
            <person name="Park H.-J."/>
            <person name="Ramirez L."/>
            <person name="Alfaro M."/>
            <person name="Sun H."/>
            <person name="Tritt A."/>
            <person name="Yoshinaga Y."/>
            <person name="Zwiers L.-H."/>
            <person name="Turgeon B."/>
            <person name="Goodwin S."/>
            <person name="Spatafora J."/>
            <person name="Crous P."/>
            <person name="Grigoriev I."/>
        </authorList>
    </citation>
    <scope>NUCLEOTIDE SEQUENCE</scope>
    <source>
        <strain evidence="2">CBS 379.55</strain>
    </source>
</reference>
<dbReference type="GeneID" id="54548914"/>
<organism evidence="2 3">
    <name type="scientific">Westerdykella ornata</name>
    <dbReference type="NCBI Taxonomy" id="318751"/>
    <lineage>
        <taxon>Eukaryota</taxon>
        <taxon>Fungi</taxon>
        <taxon>Dikarya</taxon>
        <taxon>Ascomycota</taxon>
        <taxon>Pezizomycotina</taxon>
        <taxon>Dothideomycetes</taxon>
        <taxon>Pleosporomycetidae</taxon>
        <taxon>Pleosporales</taxon>
        <taxon>Sporormiaceae</taxon>
        <taxon>Westerdykella</taxon>
    </lineage>
</organism>
<dbReference type="RefSeq" id="XP_033653928.1">
    <property type="nucleotide sequence ID" value="XM_033795739.1"/>
</dbReference>
<evidence type="ECO:0000256" key="1">
    <source>
        <dbReference type="SAM" id="Phobius"/>
    </source>
</evidence>
<proteinExistence type="predicted"/>
<keyword evidence="1" id="KW-1133">Transmembrane helix</keyword>
<dbReference type="AlphaFoldDB" id="A0A6A6JN90"/>
<keyword evidence="1" id="KW-0472">Membrane</keyword>